<protein>
    <recommendedName>
        <fullName evidence="4">Heparan-alpha-glucosaminide N-acetyltransferase catalytic domain-containing protein</fullName>
    </recommendedName>
</protein>
<keyword evidence="1" id="KW-0812">Transmembrane</keyword>
<reference evidence="2 3" key="1">
    <citation type="submission" date="2019-12" db="EMBL/GenBank/DDBJ databases">
        <authorList>
            <person name="Kun Z."/>
        </authorList>
    </citation>
    <scope>NUCLEOTIDE SEQUENCE [LARGE SCALE GENOMIC DNA]</scope>
    <source>
        <strain evidence="2 3">YIM 123512</strain>
    </source>
</reference>
<name>A0A6L7EQ71_9ACTN</name>
<dbReference type="RefSeq" id="WP_160877060.1">
    <property type="nucleotide sequence ID" value="NZ_WUEK01000004.1"/>
</dbReference>
<dbReference type="EMBL" id="WUEK01000004">
    <property type="protein sequence ID" value="MXG89537.1"/>
    <property type="molecule type" value="Genomic_DNA"/>
</dbReference>
<keyword evidence="1" id="KW-0472">Membrane</keyword>
<accession>A0A6L7EQ71</accession>
<feature type="transmembrane region" description="Helical" evidence="1">
    <location>
        <begin position="159"/>
        <end position="176"/>
    </location>
</feature>
<keyword evidence="1" id="KW-1133">Transmembrane helix</keyword>
<feature type="transmembrane region" description="Helical" evidence="1">
    <location>
        <begin position="85"/>
        <end position="103"/>
    </location>
</feature>
<feature type="transmembrane region" description="Helical" evidence="1">
    <location>
        <begin position="249"/>
        <end position="271"/>
    </location>
</feature>
<proteinExistence type="predicted"/>
<keyword evidence="3" id="KW-1185">Reference proteome</keyword>
<dbReference type="AlphaFoldDB" id="A0A6L7EQ71"/>
<feature type="transmembrane region" description="Helical" evidence="1">
    <location>
        <begin position="188"/>
        <end position="208"/>
    </location>
</feature>
<evidence type="ECO:0000256" key="1">
    <source>
        <dbReference type="SAM" id="Phobius"/>
    </source>
</evidence>
<dbReference type="Proteomes" id="UP000473325">
    <property type="component" value="Unassembled WGS sequence"/>
</dbReference>
<evidence type="ECO:0000313" key="2">
    <source>
        <dbReference type="EMBL" id="MXG89537.1"/>
    </source>
</evidence>
<evidence type="ECO:0008006" key="4">
    <source>
        <dbReference type="Google" id="ProtNLM"/>
    </source>
</evidence>
<feature type="transmembrane region" description="Helical" evidence="1">
    <location>
        <begin position="62"/>
        <end position="79"/>
    </location>
</feature>
<feature type="transmembrane region" description="Helical" evidence="1">
    <location>
        <begin position="310"/>
        <end position="329"/>
    </location>
</feature>
<sequence length="350" mass="36395">MPTGGGAARLVGLDVARCLALLGMVAAHVLDDSPLVDGRASALFAVLAGVSLVLLDRRTTRRGIAVRAVLIALLGLALGELDTGIAVILTYYGVLFVLGLPFLRLPARVLWPLAALWAVAAPVGSYLLRPELPERQTASPAFDQLAEPGHLLSELLFTGYYPAGVWLAYLLLGLAIGRSDLRSPVLQARLVALGAPLALAAYAVSRVLTAQPGLARVEVGETFYGTTPTGDGAAWLLVVAPHSGTPFDLLQTGGCAMAVIGLCLLVAGALPPGGTRPLAVLFGAGTMTLTLYTLHVVMRTDRVWPAEEPGSYGWHVLVLVVIGAAFVAARRRGPLESVLARAGASLGSRP</sequence>
<feature type="transmembrane region" description="Helical" evidence="1">
    <location>
        <begin position="110"/>
        <end position="128"/>
    </location>
</feature>
<organism evidence="2 3">
    <name type="scientific">Nocardioides flavescens</name>
    <dbReference type="NCBI Taxonomy" id="2691959"/>
    <lineage>
        <taxon>Bacteria</taxon>
        <taxon>Bacillati</taxon>
        <taxon>Actinomycetota</taxon>
        <taxon>Actinomycetes</taxon>
        <taxon>Propionibacteriales</taxon>
        <taxon>Nocardioidaceae</taxon>
        <taxon>Nocardioides</taxon>
    </lineage>
</organism>
<feature type="transmembrane region" description="Helical" evidence="1">
    <location>
        <begin position="278"/>
        <end position="298"/>
    </location>
</feature>
<feature type="transmembrane region" description="Helical" evidence="1">
    <location>
        <begin position="7"/>
        <end position="30"/>
    </location>
</feature>
<comment type="caution">
    <text evidence="2">The sequence shown here is derived from an EMBL/GenBank/DDBJ whole genome shotgun (WGS) entry which is preliminary data.</text>
</comment>
<feature type="transmembrane region" description="Helical" evidence="1">
    <location>
        <begin position="36"/>
        <end position="55"/>
    </location>
</feature>
<evidence type="ECO:0000313" key="3">
    <source>
        <dbReference type="Proteomes" id="UP000473325"/>
    </source>
</evidence>
<gene>
    <name evidence="2" type="ORF">GRQ65_08230</name>
</gene>